<organism evidence="8">
    <name type="scientific">marine metagenome</name>
    <dbReference type="NCBI Taxonomy" id="408172"/>
    <lineage>
        <taxon>unclassified sequences</taxon>
        <taxon>metagenomes</taxon>
        <taxon>ecological metagenomes</taxon>
    </lineage>
</organism>
<evidence type="ECO:0000256" key="7">
    <source>
        <dbReference type="ARBA" id="ARBA00023004"/>
    </source>
</evidence>
<name>A0A383E3R0_9ZZZZ</name>
<sequence length="56" mass="6697">ELDGFRWYCDECHALLYEKYVPLIDIVSQLPPLFESFWLDKNARKCKACQAYLKKP</sequence>
<dbReference type="InterPro" id="IPR011051">
    <property type="entry name" value="RmlC_Cupin_sf"/>
</dbReference>
<dbReference type="Gene3D" id="2.60.120.10">
    <property type="entry name" value="Jelly Rolls"/>
    <property type="match status" value="1"/>
</dbReference>
<dbReference type="SUPFAM" id="SSF51182">
    <property type="entry name" value="RmlC-like cupins"/>
    <property type="match status" value="1"/>
</dbReference>
<evidence type="ECO:0000256" key="3">
    <source>
        <dbReference type="ARBA" id="ARBA00022642"/>
    </source>
</evidence>
<dbReference type="Pfam" id="PF06052">
    <property type="entry name" value="3-HAO"/>
    <property type="match status" value="1"/>
</dbReference>
<keyword evidence="4" id="KW-0479">Metal-binding</keyword>
<proteinExistence type="predicted"/>
<evidence type="ECO:0000256" key="4">
    <source>
        <dbReference type="ARBA" id="ARBA00022723"/>
    </source>
</evidence>
<keyword evidence="7" id="KW-0408">Iron</keyword>
<reference evidence="8" key="1">
    <citation type="submission" date="2018-05" db="EMBL/GenBank/DDBJ databases">
        <authorList>
            <person name="Lanie J.A."/>
            <person name="Ng W.-L."/>
            <person name="Kazmierczak K.M."/>
            <person name="Andrzejewski T.M."/>
            <person name="Davidsen T.M."/>
            <person name="Wayne K.J."/>
            <person name="Tettelin H."/>
            <person name="Glass J.I."/>
            <person name="Rusch D."/>
            <person name="Podicherti R."/>
            <person name="Tsui H.-C.T."/>
            <person name="Winkler M.E."/>
        </authorList>
    </citation>
    <scope>NUCLEOTIDE SEQUENCE</scope>
</reference>
<evidence type="ECO:0000256" key="2">
    <source>
        <dbReference type="ARBA" id="ARBA00002752"/>
    </source>
</evidence>
<evidence type="ECO:0000256" key="6">
    <source>
        <dbReference type="ARBA" id="ARBA00023002"/>
    </source>
</evidence>
<protein>
    <recommendedName>
        <fullName evidence="9">3-hydroxyanthranilate 3,4-dioxygenase</fullName>
    </recommendedName>
</protein>
<dbReference type="GO" id="GO:0005506">
    <property type="term" value="F:iron ion binding"/>
    <property type="evidence" value="ECO:0007669"/>
    <property type="project" value="InterPro"/>
</dbReference>
<evidence type="ECO:0000256" key="1">
    <source>
        <dbReference type="ARBA" id="ARBA00001954"/>
    </source>
</evidence>
<keyword evidence="3" id="KW-0662">Pyridine nucleotide biosynthesis</keyword>
<dbReference type="InterPro" id="IPR014710">
    <property type="entry name" value="RmlC-like_jellyroll"/>
</dbReference>
<evidence type="ECO:0008006" key="9">
    <source>
        <dbReference type="Google" id="ProtNLM"/>
    </source>
</evidence>
<evidence type="ECO:0000256" key="5">
    <source>
        <dbReference type="ARBA" id="ARBA00022964"/>
    </source>
</evidence>
<keyword evidence="5" id="KW-0223">Dioxygenase</keyword>
<dbReference type="EMBL" id="UINC01222604">
    <property type="protein sequence ID" value="SVE51462.1"/>
    <property type="molecule type" value="Genomic_DNA"/>
</dbReference>
<dbReference type="GO" id="GO:0019363">
    <property type="term" value="P:pyridine nucleotide biosynthetic process"/>
    <property type="evidence" value="ECO:0007669"/>
    <property type="project" value="UniProtKB-KW"/>
</dbReference>
<dbReference type="GO" id="GO:0000334">
    <property type="term" value="F:3-hydroxyanthranilate 3,4-dioxygenase activity"/>
    <property type="evidence" value="ECO:0007669"/>
    <property type="project" value="InterPro"/>
</dbReference>
<accession>A0A383E3R0</accession>
<keyword evidence="6" id="KW-0560">Oxidoreductase</keyword>
<comment type="function">
    <text evidence="2">Catalyzes the oxidative ring opening of 3-hydroxyanthranilate to 2-amino-3-carboxymuconate semialdehyde, which spontaneously cyclizes to quinolinate.</text>
</comment>
<comment type="cofactor">
    <cofactor evidence="1">
        <name>Fe(2+)</name>
        <dbReference type="ChEBI" id="CHEBI:29033"/>
    </cofactor>
</comment>
<dbReference type="InterPro" id="IPR010329">
    <property type="entry name" value="3hydroanth_dOase"/>
</dbReference>
<evidence type="ECO:0000313" key="8">
    <source>
        <dbReference type="EMBL" id="SVE51462.1"/>
    </source>
</evidence>
<feature type="non-terminal residue" evidence="8">
    <location>
        <position position="1"/>
    </location>
</feature>
<dbReference type="AlphaFoldDB" id="A0A383E3R0"/>
<gene>
    <name evidence="8" type="ORF">METZ01_LOCUS504316</name>
</gene>